<dbReference type="EMBL" id="RJJD01000013">
    <property type="protein sequence ID" value="RNI24074.1"/>
    <property type="molecule type" value="Genomic_DNA"/>
</dbReference>
<dbReference type="InterPro" id="IPR051909">
    <property type="entry name" value="MFP_Cation_Efflux"/>
</dbReference>
<evidence type="ECO:0000259" key="6">
    <source>
        <dbReference type="Pfam" id="PF25967"/>
    </source>
</evidence>
<comment type="similarity">
    <text evidence="1">Belongs to the membrane fusion protein (MFP) (TC 8.A.1) family.</text>
</comment>
<accession>A0A3M9MF12</accession>
<proteinExistence type="inferred from homology"/>
<dbReference type="InterPro" id="IPR045800">
    <property type="entry name" value="HMBD"/>
</dbReference>
<dbReference type="Pfam" id="PF25967">
    <property type="entry name" value="RND-MFP_C"/>
    <property type="match status" value="1"/>
</dbReference>
<dbReference type="Pfam" id="PF19335">
    <property type="entry name" value="HMBD"/>
    <property type="match status" value="2"/>
</dbReference>
<organism evidence="7 8">
    <name type="scientific">Rufibacter latericius</name>
    <dbReference type="NCBI Taxonomy" id="2487040"/>
    <lineage>
        <taxon>Bacteria</taxon>
        <taxon>Pseudomonadati</taxon>
        <taxon>Bacteroidota</taxon>
        <taxon>Cytophagia</taxon>
        <taxon>Cytophagales</taxon>
        <taxon>Hymenobacteraceae</taxon>
        <taxon>Rufibacter</taxon>
    </lineage>
</organism>
<dbReference type="GO" id="GO:0022857">
    <property type="term" value="F:transmembrane transporter activity"/>
    <property type="evidence" value="ECO:0007669"/>
    <property type="project" value="InterPro"/>
</dbReference>
<evidence type="ECO:0000259" key="4">
    <source>
        <dbReference type="Pfam" id="PF25919"/>
    </source>
</evidence>
<dbReference type="SUPFAM" id="SSF111369">
    <property type="entry name" value="HlyD-like secretion proteins"/>
    <property type="match status" value="1"/>
</dbReference>
<sequence>MVACTGKDEHQHTDTGTTYTCPMHPQIVEGEPGSCPVCGMDLVAAKNQSAKKEPASSYTCPMHPQITGDKPGSCPICGMDLVPVKKPAPGSTETSIMLSESQVRLGNITVRPVRMGQVGSSTVLTGRLVVDQTQADLISSRAAGRIERLYVKETGQPIRKGQPLYDLYSETLLTLEQEYLLALDQVQAFPGEGQFASILDASRRKLVLTGLTNAQINRIARSRRLDARITFVAPASGTVTEISAAEGGYVAEGSPLYRVSRFNSIWVEAELYALEASQVRIGTPVEVTVPGVSAPIKTKVAFINPEFRQGSQVVVARAALPNPKGALIPGTQATINLPAPVSEALTLPLDAVIRDSKGAHVWVKTGENTFSPRKVTLGGESANQVAIASGLSVSDTVVVTGAYLLYSEFVLKKGADPMAGHNP</sequence>
<dbReference type="Pfam" id="PF25919">
    <property type="entry name" value="BSH_CusB"/>
    <property type="match status" value="1"/>
</dbReference>
<dbReference type="GO" id="GO:0016020">
    <property type="term" value="C:membrane"/>
    <property type="evidence" value="ECO:0007669"/>
    <property type="project" value="InterPro"/>
</dbReference>
<feature type="domain" description="Multidrug resistance protein MdtA-like C-terminal permuted SH3" evidence="6">
    <location>
        <begin position="344"/>
        <end position="402"/>
    </location>
</feature>
<name>A0A3M9MF12_9BACT</name>
<dbReference type="GO" id="GO:0060003">
    <property type="term" value="P:copper ion export"/>
    <property type="evidence" value="ECO:0007669"/>
    <property type="project" value="TreeGrafter"/>
</dbReference>
<dbReference type="InterPro" id="IPR058790">
    <property type="entry name" value="BSH_CusB"/>
</dbReference>
<dbReference type="Pfam" id="PF25954">
    <property type="entry name" value="Beta-barrel_RND_2"/>
    <property type="match status" value="1"/>
</dbReference>
<feature type="domain" description="Heavy metal binding" evidence="3">
    <location>
        <begin position="19"/>
        <end position="44"/>
    </location>
</feature>
<dbReference type="GO" id="GO:0030288">
    <property type="term" value="C:outer membrane-bounded periplasmic space"/>
    <property type="evidence" value="ECO:0007669"/>
    <property type="project" value="TreeGrafter"/>
</dbReference>
<feature type="domain" description="CusB-like beta-barrel" evidence="5">
    <location>
        <begin position="264"/>
        <end position="338"/>
    </location>
</feature>
<dbReference type="Gene3D" id="2.40.50.100">
    <property type="match status" value="1"/>
</dbReference>
<evidence type="ECO:0000256" key="1">
    <source>
        <dbReference type="ARBA" id="ARBA00009477"/>
    </source>
</evidence>
<evidence type="ECO:0000313" key="7">
    <source>
        <dbReference type="EMBL" id="RNI24074.1"/>
    </source>
</evidence>
<feature type="domain" description="Heavy metal binding" evidence="3">
    <location>
        <begin position="58"/>
        <end position="84"/>
    </location>
</feature>
<protein>
    <submittedName>
        <fullName evidence="7">Efflux RND transporter periplasmic adaptor subunit</fullName>
    </submittedName>
</protein>
<evidence type="ECO:0000313" key="8">
    <source>
        <dbReference type="Proteomes" id="UP000272117"/>
    </source>
</evidence>
<dbReference type="Gene3D" id="2.40.30.170">
    <property type="match status" value="1"/>
</dbReference>
<comment type="caution">
    <text evidence="7">The sequence shown here is derived from an EMBL/GenBank/DDBJ whole genome shotgun (WGS) entry which is preliminary data.</text>
</comment>
<dbReference type="Proteomes" id="UP000272117">
    <property type="component" value="Unassembled WGS sequence"/>
</dbReference>
<dbReference type="GO" id="GO:0015679">
    <property type="term" value="P:plasma membrane copper ion transport"/>
    <property type="evidence" value="ECO:0007669"/>
    <property type="project" value="TreeGrafter"/>
</dbReference>
<dbReference type="PANTHER" id="PTHR30097">
    <property type="entry name" value="CATION EFFLUX SYSTEM PROTEIN CUSB"/>
    <property type="match status" value="1"/>
</dbReference>
<dbReference type="InterPro" id="IPR058792">
    <property type="entry name" value="Beta-barrel_RND_2"/>
</dbReference>
<reference evidence="7 8" key="1">
    <citation type="submission" date="2018-11" db="EMBL/GenBank/DDBJ databases">
        <title>Rufibacter latericius sp. nov., isolated from water in Baiyang Lake.</title>
        <authorList>
            <person name="Yang Y."/>
        </authorList>
    </citation>
    <scope>NUCLEOTIDE SEQUENCE [LARGE SCALE GENOMIC DNA]</scope>
    <source>
        <strain evidence="7 8">R-22-1c-1</strain>
    </source>
</reference>
<evidence type="ECO:0000259" key="5">
    <source>
        <dbReference type="Pfam" id="PF25954"/>
    </source>
</evidence>
<dbReference type="PANTHER" id="PTHR30097:SF15">
    <property type="entry name" value="CATION EFFLUX SYSTEM PROTEIN CUSB"/>
    <property type="match status" value="1"/>
</dbReference>
<keyword evidence="2" id="KW-0813">Transport</keyword>
<keyword evidence="8" id="KW-1185">Reference proteome</keyword>
<dbReference type="AlphaFoldDB" id="A0A3M9MF12"/>
<dbReference type="NCBIfam" id="TIGR01730">
    <property type="entry name" value="RND_mfp"/>
    <property type="match status" value="1"/>
</dbReference>
<dbReference type="InterPro" id="IPR006143">
    <property type="entry name" value="RND_pump_MFP"/>
</dbReference>
<dbReference type="InterPro" id="IPR058627">
    <property type="entry name" value="MdtA-like_C"/>
</dbReference>
<dbReference type="GO" id="GO:0046914">
    <property type="term" value="F:transition metal ion binding"/>
    <property type="evidence" value="ECO:0007669"/>
    <property type="project" value="TreeGrafter"/>
</dbReference>
<evidence type="ECO:0000259" key="3">
    <source>
        <dbReference type="Pfam" id="PF19335"/>
    </source>
</evidence>
<feature type="domain" description="CusB-like barrel-sandwich hybrid" evidence="4">
    <location>
        <begin position="137"/>
        <end position="259"/>
    </location>
</feature>
<dbReference type="Gene3D" id="2.40.420.20">
    <property type="match status" value="1"/>
</dbReference>
<evidence type="ECO:0000256" key="2">
    <source>
        <dbReference type="ARBA" id="ARBA00022448"/>
    </source>
</evidence>
<gene>
    <name evidence="7" type="ORF">EFB08_17015</name>
</gene>